<keyword evidence="5" id="KW-0378">Hydrolase</keyword>
<dbReference type="CDD" id="cd16030">
    <property type="entry name" value="iduronate-2-sulfatase"/>
    <property type="match status" value="1"/>
</dbReference>
<evidence type="ECO:0000256" key="1">
    <source>
        <dbReference type="ARBA" id="ARBA00001913"/>
    </source>
</evidence>
<evidence type="ECO:0000256" key="4">
    <source>
        <dbReference type="ARBA" id="ARBA00022729"/>
    </source>
</evidence>
<evidence type="ECO:0000313" key="10">
    <source>
        <dbReference type="Proteomes" id="UP001145087"/>
    </source>
</evidence>
<dbReference type="GO" id="GO:0046872">
    <property type="term" value="F:metal ion binding"/>
    <property type="evidence" value="ECO:0007669"/>
    <property type="project" value="UniProtKB-KW"/>
</dbReference>
<keyword evidence="6" id="KW-0106">Calcium</keyword>
<evidence type="ECO:0000256" key="3">
    <source>
        <dbReference type="ARBA" id="ARBA00022723"/>
    </source>
</evidence>
<dbReference type="GO" id="GO:0004423">
    <property type="term" value="F:iduronate-2-sulfatase activity"/>
    <property type="evidence" value="ECO:0007669"/>
    <property type="project" value="InterPro"/>
</dbReference>
<keyword evidence="4 7" id="KW-0732">Signal</keyword>
<evidence type="ECO:0000256" key="6">
    <source>
        <dbReference type="ARBA" id="ARBA00022837"/>
    </source>
</evidence>
<name>A0A9X3J5R9_9BACT</name>
<dbReference type="AlphaFoldDB" id="A0A9X3J5R9"/>
<reference evidence="9" key="1">
    <citation type="submission" date="2022-11" db="EMBL/GenBank/DDBJ databases">
        <title>Marilongibacter aestuarii gen. nov., sp. nov., isolated from tidal flat sediment.</title>
        <authorList>
            <person name="Jiayan W."/>
        </authorList>
    </citation>
    <scope>NUCLEOTIDE SEQUENCE</scope>
    <source>
        <strain evidence="9">Z1-6</strain>
    </source>
</reference>
<evidence type="ECO:0000313" key="9">
    <source>
        <dbReference type="EMBL" id="MCY1718890.1"/>
    </source>
</evidence>
<organism evidence="9 10">
    <name type="scientific">Draconibacterium aestuarii</name>
    <dbReference type="NCBI Taxonomy" id="2998507"/>
    <lineage>
        <taxon>Bacteria</taxon>
        <taxon>Pseudomonadati</taxon>
        <taxon>Bacteroidota</taxon>
        <taxon>Bacteroidia</taxon>
        <taxon>Marinilabiliales</taxon>
        <taxon>Prolixibacteraceae</taxon>
        <taxon>Draconibacterium</taxon>
    </lineage>
</organism>
<keyword evidence="10" id="KW-1185">Reference proteome</keyword>
<evidence type="ECO:0000259" key="8">
    <source>
        <dbReference type="Pfam" id="PF00884"/>
    </source>
</evidence>
<dbReference type="GO" id="GO:0005737">
    <property type="term" value="C:cytoplasm"/>
    <property type="evidence" value="ECO:0007669"/>
    <property type="project" value="TreeGrafter"/>
</dbReference>
<dbReference type="PANTHER" id="PTHR45953">
    <property type="entry name" value="IDURONATE 2-SULFATASE"/>
    <property type="match status" value="1"/>
</dbReference>
<proteinExistence type="inferred from homology"/>
<dbReference type="Gene3D" id="3.40.720.10">
    <property type="entry name" value="Alkaline Phosphatase, subunit A"/>
    <property type="match status" value="1"/>
</dbReference>
<feature type="signal peptide" evidence="7">
    <location>
        <begin position="1"/>
        <end position="17"/>
    </location>
</feature>
<gene>
    <name evidence="9" type="ORF">OU798_00960</name>
</gene>
<protein>
    <submittedName>
        <fullName evidence="9">Sulfatase</fullName>
    </submittedName>
</protein>
<evidence type="ECO:0000256" key="5">
    <source>
        <dbReference type="ARBA" id="ARBA00022801"/>
    </source>
</evidence>
<dbReference type="InterPro" id="IPR000917">
    <property type="entry name" value="Sulfatase_N"/>
</dbReference>
<feature type="domain" description="Sulfatase N-terminal" evidence="8">
    <location>
        <begin position="27"/>
        <end position="381"/>
    </location>
</feature>
<evidence type="ECO:0000256" key="2">
    <source>
        <dbReference type="ARBA" id="ARBA00008779"/>
    </source>
</evidence>
<dbReference type="SUPFAM" id="SSF53649">
    <property type="entry name" value="Alkaline phosphatase-like"/>
    <property type="match status" value="1"/>
</dbReference>
<keyword evidence="3" id="KW-0479">Metal-binding</keyword>
<dbReference type="RefSeq" id="WP_343331229.1">
    <property type="nucleotide sequence ID" value="NZ_JAPOHD010000003.1"/>
</dbReference>
<sequence length="496" mass="56599">MNALKLFLFVFVISVIAVSCQTENKKPNILFIAVDDLRTELGCYGNTQIKSPNIDQLASEGLVFNRAYCQQPICMASRASLMSGLRPDTLHIYNCGSLNEDAPDILTLDQHFENNGYEIWAAGKIYHHGIDYDVQFGDAYHKIETEQVGRGYLSAEAIKMVKEYDEWYQKNRNESGGGRGPAFEWPNVPDNAYDDGKMTDMAIEKLATLKTSEKPFFMAVGFKKPHLPFNAPKKYWDMYDADEIEPAENPFHPENVSEYFNYNFGELRNYYGIPKGKIDFDETLNKTLKHGYYACVSYIDEQIGRLLDELKANGLDKNTIVIIWGDHGWKLGEHGMWCKHTQFHLDNHVPMILKVPGQKPAKTNALAEFVDIYPSLCELAGLELPGHLQGKSFVPLIESPEKEWKEGALSYWPASNRTDPAKVVMGYTVQTDRYRYTEWIRESTGEVLARDLFDHQTDPDENVSIANNQENEELMQKLSELLDKGKGWKEIAKKVN</sequence>
<feature type="chain" id="PRO_5040925249" evidence="7">
    <location>
        <begin position="18"/>
        <end position="496"/>
    </location>
</feature>
<dbReference type="Proteomes" id="UP001145087">
    <property type="component" value="Unassembled WGS sequence"/>
</dbReference>
<comment type="cofactor">
    <cofactor evidence="1">
        <name>Ca(2+)</name>
        <dbReference type="ChEBI" id="CHEBI:29108"/>
    </cofactor>
</comment>
<comment type="caution">
    <text evidence="9">The sequence shown here is derived from an EMBL/GenBank/DDBJ whole genome shotgun (WGS) entry which is preliminary data.</text>
</comment>
<dbReference type="Pfam" id="PF00884">
    <property type="entry name" value="Sulfatase"/>
    <property type="match status" value="1"/>
</dbReference>
<accession>A0A9X3J5R9</accession>
<dbReference type="InterPro" id="IPR035874">
    <property type="entry name" value="IDS"/>
</dbReference>
<dbReference type="PANTHER" id="PTHR45953:SF1">
    <property type="entry name" value="IDURONATE 2-SULFATASE"/>
    <property type="match status" value="1"/>
</dbReference>
<dbReference type="EMBL" id="JAPOHD010000003">
    <property type="protein sequence ID" value="MCY1718890.1"/>
    <property type="molecule type" value="Genomic_DNA"/>
</dbReference>
<dbReference type="InterPro" id="IPR017850">
    <property type="entry name" value="Alkaline_phosphatase_core_sf"/>
</dbReference>
<comment type="similarity">
    <text evidence="2">Belongs to the sulfatase family.</text>
</comment>
<evidence type="ECO:0000256" key="7">
    <source>
        <dbReference type="SAM" id="SignalP"/>
    </source>
</evidence>
<dbReference type="PROSITE" id="PS51257">
    <property type="entry name" value="PROKAR_LIPOPROTEIN"/>
    <property type="match status" value="1"/>
</dbReference>